<dbReference type="Gene3D" id="1.20.1270.10">
    <property type="match status" value="1"/>
</dbReference>
<dbReference type="InterPro" id="IPR029048">
    <property type="entry name" value="HSP70_C_sf"/>
</dbReference>
<accession>A0A2W5UVL7</accession>
<name>A0A2W5UVL7_9CAUL</name>
<comment type="caution">
    <text evidence="2">The sequence shown here is derived from an EMBL/GenBank/DDBJ whole genome shotgun (WGS) entry which is preliminary data.</text>
</comment>
<dbReference type="EMBL" id="QFQZ01000077">
    <property type="protein sequence ID" value="PZR31750.1"/>
    <property type="molecule type" value="Genomic_DNA"/>
</dbReference>
<feature type="non-terminal residue" evidence="2">
    <location>
        <position position="1"/>
    </location>
</feature>
<dbReference type="Proteomes" id="UP000249393">
    <property type="component" value="Unassembled WGS sequence"/>
</dbReference>
<sequence length="77" mass="7901">EKTAIETGLTDLKSALEGEDVEAIQAKTQALIQASMKLGEAMYAAQQGSAEGGESAAADDGVVDAEFEEVDDNKPAA</sequence>
<feature type="region of interest" description="Disordered" evidence="1">
    <location>
        <begin position="46"/>
        <end position="77"/>
    </location>
</feature>
<feature type="compositionally biased region" description="Acidic residues" evidence="1">
    <location>
        <begin position="61"/>
        <end position="71"/>
    </location>
</feature>
<organism evidence="2 3">
    <name type="scientific">Caulobacter segnis</name>
    <dbReference type="NCBI Taxonomy" id="88688"/>
    <lineage>
        <taxon>Bacteria</taxon>
        <taxon>Pseudomonadati</taxon>
        <taxon>Pseudomonadota</taxon>
        <taxon>Alphaproteobacteria</taxon>
        <taxon>Caulobacterales</taxon>
        <taxon>Caulobacteraceae</taxon>
        <taxon>Caulobacter</taxon>
    </lineage>
</organism>
<gene>
    <name evidence="2" type="primary">dnaK</name>
    <name evidence="2" type="ORF">DI526_18640</name>
</gene>
<reference evidence="2 3" key="1">
    <citation type="submission" date="2017-08" db="EMBL/GenBank/DDBJ databases">
        <title>Infants hospitalized years apart are colonized by the same room-sourced microbial strains.</title>
        <authorList>
            <person name="Brooks B."/>
            <person name="Olm M.R."/>
            <person name="Firek B.A."/>
            <person name="Baker R."/>
            <person name="Thomas B.C."/>
            <person name="Morowitz M.J."/>
            <person name="Banfield J.F."/>
        </authorList>
    </citation>
    <scope>NUCLEOTIDE SEQUENCE [LARGE SCALE GENOMIC DNA]</scope>
    <source>
        <strain evidence="2">S2_003_000_R2_4</strain>
    </source>
</reference>
<evidence type="ECO:0000313" key="3">
    <source>
        <dbReference type="Proteomes" id="UP000249393"/>
    </source>
</evidence>
<evidence type="ECO:0000256" key="1">
    <source>
        <dbReference type="SAM" id="MobiDB-lite"/>
    </source>
</evidence>
<evidence type="ECO:0000313" key="2">
    <source>
        <dbReference type="EMBL" id="PZR31750.1"/>
    </source>
</evidence>
<proteinExistence type="predicted"/>
<protein>
    <submittedName>
        <fullName evidence="2">Molecular chaperone DnaK</fullName>
    </submittedName>
</protein>
<dbReference type="SUPFAM" id="SSF100934">
    <property type="entry name" value="Heat shock protein 70kD (HSP70), C-terminal subdomain"/>
    <property type="match status" value="1"/>
</dbReference>
<dbReference type="AlphaFoldDB" id="A0A2W5UVL7"/>
<feature type="compositionally biased region" description="Low complexity" evidence="1">
    <location>
        <begin position="46"/>
        <end position="60"/>
    </location>
</feature>